<dbReference type="Gene3D" id="2.60.40.10">
    <property type="entry name" value="Immunoglobulins"/>
    <property type="match status" value="1"/>
</dbReference>
<organism evidence="6 7">
    <name type="scientific">Sphaeramia orbicularis</name>
    <name type="common">orbiculate cardinalfish</name>
    <dbReference type="NCBI Taxonomy" id="375764"/>
    <lineage>
        <taxon>Eukaryota</taxon>
        <taxon>Metazoa</taxon>
        <taxon>Chordata</taxon>
        <taxon>Craniata</taxon>
        <taxon>Vertebrata</taxon>
        <taxon>Euteleostomi</taxon>
        <taxon>Actinopterygii</taxon>
        <taxon>Neopterygii</taxon>
        <taxon>Teleostei</taxon>
        <taxon>Neoteleostei</taxon>
        <taxon>Acanthomorphata</taxon>
        <taxon>Gobiaria</taxon>
        <taxon>Kurtiformes</taxon>
        <taxon>Apogonoidei</taxon>
        <taxon>Apogonidae</taxon>
        <taxon>Apogoninae</taxon>
        <taxon>Sphaeramia</taxon>
    </lineage>
</organism>
<dbReference type="GO" id="GO:0006955">
    <property type="term" value="P:immune response"/>
    <property type="evidence" value="ECO:0007669"/>
    <property type="project" value="TreeGrafter"/>
</dbReference>
<reference evidence="6" key="3">
    <citation type="submission" date="2025-09" db="UniProtKB">
        <authorList>
            <consortium name="Ensembl"/>
        </authorList>
    </citation>
    <scope>IDENTIFICATION</scope>
</reference>
<keyword evidence="1" id="KW-0325">Glycoprotein</keyword>
<dbReference type="GeneID" id="115412514"/>
<dbReference type="RefSeq" id="XP_029980936.1">
    <property type="nucleotide sequence ID" value="XM_030125076.1"/>
</dbReference>
<evidence type="ECO:0000256" key="3">
    <source>
        <dbReference type="SAM" id="Phobius"/>
    </source>
</evidence>
<keyword evidence="3" id="KW-0812">Transmembrane</keyword>
<dbReference type="SMART" id="SM00407">
    <property type="entry name" value="IGc1"/>
    <property type="match status" value="1"/>
</dbReference>
<dbReference type="InterPro" id="IPR011162">
    <property type="entry name" value="MHC_I/II-like_Ag-recog"/>
</dbReference>
<feature type="domain" description="Ig-like" evidence="5">
    <location>
        <begin position="199"/>
        <end position="290"/>
    </location>
</feature>
<keyword evidence="3" id="KW-1133">Transmembrane helix</keyword>
<keyword evidence="2" id="KW-0393">Immunoglobulin domain</keyword>
<proteinExistence type="predicted"/>
<feature type="signal peptide" evidence="4">
    <location>
        <begin position="1"/>
        <end position="22"/>
    </location>
</feature>
<dbReference type="InterPro" id="IPR007110">
    <property type="entry name" value="Ig-like_dom"/>
</dbReference>
<dbReference type="PROSITE" id="PS50835">
    <property type="entry name" value="IG_LIKE"/>
    <property type="match status" value="1"/>
</dbReference>
<evidence type="ECO:0000259" key="5">
    <source>
        <dbReference type="PROSITE" id="PS50835"/>
    </source>
</evidence>
<dbReference type="Pfam" id="PF07654">
    <property type="entry name" value="C1-set"/>
    <property type="match status" value="1"/>
</dbReference>
<keyword evidence="3" id="KW-0472">Membrane</keyword>
<dbReference type="AlphaFoldDB" id="A0A672ZYQ5"/>
<evidence type="ECO:0000256" key="2">
    <source>
        <dbReference type="ARBA" id="ARBA00023319"/>
    </source>
</evidence>
<evidence type="ECO:0000313" key="6">
    <source>
        <dbReference type="Ensembl" id="ENSSORP00005021438.1"/>
    </source>
</evidence>
<feature type="transmembrane region" description="Helical" evidence="3">
    <location>
        <begin position="301"/>
        <end position="323"/>
    </location>
</feature>
<name>A0A672ZYQ5_9TELE</name>
<sequence length="344" mass="39178">MLVIQLMCVSLLCGHVISSASGRHSLWALASYISGSTMFPEFTVVLMLDDIQVAYFDSEVDGIRRTAATEVEVDLLQDKVFVLRDMWKSMRKRMNLAKLHLNLTTGVHVLQRLAGCEVMDGQPVLIMNNAVNGQDVDGVMFNMTHFALFRRPNWVIHWDDMEWAFIQTLYSNIYLPACAQTLKILLNREKRLVMRRVRPHVHFLMKQVVGGAQLTCLATDFYPRHINLTLLRNGRAIDEEQLTGGAVLPNGNGLYQVRKTLTVSVEELKLKHNYTCVASHLSLDNRLQVSWRAEFSRSHKIPIISVPASVALTAGLLVVLLWWRRRRSKGIAMETQEQQVEPEL</sequence>
<dbReference type="InterPro" id="IPR013783">
    <property type="entry name" value="Ig-like_fold"/>
</dbReference>
<dbReference type="InterPro" id="IPR003006">
    <property type="entry name" value="Ig/MHC_CS"/>
</dbReference>
<dbReference type="Gene3D" id="3.30.500.10">
    <property type="entry name" value="MHC class I-like antigen recognition-like"/>
    <property type="match status" value="1"/>
</dbReference>
<dbReference type="InterPro" id="IPR036179">
    <property type="entry name" value="Ig-like_dom_sf"/>
</dbReference>
<dbReference type="SUPFAM" id="SSF54452">
    <property type="entry name" value="MHC antigen-recognition domain"/>
    <property type="match status" value="1"/>
</dbReference>
<dbReference type="GO" id="GO:0009897">
    <property type="term" value="C:external side of plasma membrane"/>
    <property type="evidence" value="ECO:0007669"/>
    <property type="project" value="TreeGrafter"/>
</dbReference>
<dbReference type="InterPro" id="IPR003597">
    <property type="entry name" value="Ig_C1-set"/>
</dbReference>
<dbReference type="PANTHER" id="PTHR16675">
    <property type="entry name" value="MHC CLASS I-RELATED"/>
    <property type="match status" value="1"/>
</dbReference>
<reference evidence="6" key="1">
    <citation type="submission" date="2019-06" db="EMBL/GenBank/DDBJ databases">
        <authorList>
            <consortium name="Wellcome Sanger Institute Data Sharing"/>
        </authorList>
    </citation>
    <scope>NUCLEOTIDE SEQUENCE [LARGE SCALE GENOMIC DNA]</scope>
</reference>
<evidence type="ECO:0000256" key="4">
    <source>
        <dbReference type="SAM" id="SignalP"/>
    </source>
</evidence>
<dbReference type="OrthoDB" id="8936120at2759"/>
<evidence type="ECO:0000313" key="7">
    <source>
        <dbReference type="Proteomes" id="UP000472271"/>
    </source>
</evidence>
<keyword evidence="4" id="KW-0732">Signal</keyword>
<dbReference type="Ensembl" id="ENSSORT00005022084.1">
    <property type="protein sequence ID" value="ENSSORP00005021438.1"/>
    <property type="gene ID" value="ENSSORG00005010486.1"/>
</dbReference>
<dbReference type="SUPFAM" id="SSF48726">
    <property type="entry name" value="Immunoglobulin"/>
    <property type="match status" value="1"/>
</dbReference>
<dbReference type="GO" id="GO:0005615">
    <property type="term" value="C:extracellular space"/>
    <property type="evidence" value="ECO:0007669"/>
    <property type="project" value="TreeGrafter"/>
</dbReference>
<dbReference type="PROSITE" id="PS00290">
    <property type="entry name" value="IG_MHC"/>
    <property type="match status" value="1"/>
</dbReference>
<dbReference type="Proteomes" id="UP000472271">
    <property type="component" value="Chromosome 21"/>
</dbReference>
<accession>A0A672ZYQ5</accession>
<feature type="chain" id="PRO_5025510597" evidence="4">
    <location>
        <begin position="23"/>
        <end position="344"/>
    </location>
</feature>
<keyword evidence="7" id="KW-1185">Reference proteome</keyword>
<dbReference type="PANTHER" id="PTHR16675:SF191">
    <property type="entry name" value="CLASS I HISTOCOMPATIBILITY ANTIGEN, F10 ALPHA CHAIN-LIKE-RELATED"/>
    <property type="match status" value="1"/>
</dbReference>
<evidence type="ECO:0000256" key="1">
    <source>
        <dbReference type="ARBA" id="ARBA00023180"/>
    </source>
</evidence>
<reference evidence="6" key="2">
    <citation type="submission" date="2025-08" db="UniProtKB">
        <authorList>
            <consortium name="Ensembl"/>
        </authorList>
    </citation>
    <scope>IDENTIFICATION</scope>
</reference>
<protein>
    <submittedName>
        <fullName evidence="6">Hereditary hemochromatosis protein homolog</fullName>
    </submittedName>
</protein>
<gene>
    <name evidence="6" type="primary">LOC115412514</name>
</gene>
<dbReference type="InterPro" id="IPR050208">
    <property type="entry name" value="MHC_class-I_related"/>
</dbReference>
<dbReference type="InterPro" id="IPR037055">
    <property type="entry name" value="MHC_I-like_Ag-recog_sf"/>
</dbReference>